<evidence type="ECO:0000313" key="2">
    <source>
        <dbReference type="EMBL" id="RKP07860.1"/>
    </source>
</evidence>
<feature type="compositionally biased region" description="Pro residues" evidence="1">
    <location>
        <begin position="1349"/>
        <end position="1371"/>
    </location>
</feature>
<name>A0A4P9XRB6_9FUNG</name>
<evidence type="ECO:0000313" key="3">
    <source>
        <dbReference type="Proteomes" id="UP000271241"/>
    </source>
</evidence>
<feature type="compositionally biased region" description="Polar residues" evidence="1">
    <location>
        <begin position="342"/>
        <end position="364"/>
    </location>
</feature>
<dbReference type="InterPro" id="IPR014752">
    <property type="entry name" value="Arrestin-like_C"/>
</dbReference>
<feature type="compositionally biased region" description="Low complexity" evidence="1">
    <location>
        <begin position="170"/>
        <end position="179"/>
    </location>
</feature>
<feature type="compositionally biased region" description="Gly residues" evidence="1">
    <location>
        <begin position="412"/>
        <end position="423"/>
    </location>
</feature>
<feature type="compositionally biased region" description="Low complexity" evidence="1">
    <location>
        <begin position="1334"/>
        <end position="1348"/>
    </location>
</feature>
<feature type="compositionally biased region" description="Polar residues" evidence="1">
    <location>
        <begin position="1298"/>
        <end position="1323"/>
    </location>
</feature>
<feature type="region of interest" description="Disordered" evidence="1">
    <location>
        <begin position="229"/>
        <end position="257"/>
    </location>
</feature>
<feature type="region of interest" description="Disordered" evidence="1">
    <location>
        <begin position="933"/>
        <end position="979"/>
    </location>
</feature>
<protein>
    <recommendedName>
        <fullName evidence="4">Arrestin C-terminal-like domain-containing protein</fullName>
    </recommendedName>
</protein>
<proteinExistence type="predicted"/>
<keyword evidence="3" id="KW-1185">Reference proteome</keyword>
<dbReference type="SUPFAM" id="SSF81296">
    <property type="entry name" value="E set domains"/>
    <property type="match status" value="1"/>
</dbReference>
<dbReference type="OrthoDB" id="298939at2759"/>
<organism evidence="2 3">
    <name type="scientific">Thamnocephalis sphaerospora</name>
    <dbReference type="NCBI Taxonomy" id="78915"/>
    <lineage>
        <taxon>Eukaryota</taxon>
        <taxon>Fungi</taxon>
        <taxon>Fungi incertae sedis</taxon>
        <taxon>Zoopagomycota</taxon>
        <taxon>Zoopagomycotina</taxon>
        <taxon>Zoopagomycetes</taxon>
        <taxon>Zoopagales</taxon>
        <taxon>Sigmoideomycetaceae</taxon>
        <taxon>Thamnocephalis</taxon>
    </lineage>
</organism>
<evidence type="ECO:0000256" key="1">
    <source>
        <dbReference type="SAM" id="MobiDB-lite"/>
    </source>
</evidence>
<dbReference type="InterPro" id="IPR014756">
    <property type="entry name" value="Ig_E-set"/>
</dbReference>
<sequence>MEQAALAALPANASEVSLPANGGPEGYSEESSRPSSTASSASGYHLQYPPAPRNQHYAQQHPYPPRYVAQHNAHPPDLMHQHQPIHAMQQSPPPAVILGYHPYHHQPGAYSYHSDGGARASGRGQAASRTYHPMHRPMSMIDVSRNASEGRGNHMGAARSDAHQRRTSYAARPPSSAHSPPGPTESAALHTHNNPMHQRYYSQQFHRNASQAVDSAGCSTLPSADTSFSNAGGGGAHDTPPRPFSADVSSSSHYQHDSRASVEIIAGAAGVQEGRREEASTVRPFSPISLDAIDERLLQHCDDMSGSAAGMEQNEAHHRRMQSQLLQRKGTALGAAPMPGRQRSSTTTSDGSGYVSPRSSQAGFSGSAPLAFPLTSNPNEPTLAGPVPNPKQRTLYADAGPNAWLPEPVPPGKGGAGGDGEGSGNTSEISGTLGANDGPTVDALLSAKSSTRNSKFRLSIRFDRAFYTAGGLVTGQMEVVCQSSSVRIGEISIEIIGIEEITSDASIDRDGYWRARKATTSLAFAARLSGRLPSTYRSKAGSVRYIVSGTAQVVASGNRAETVAHTRSVCIYERWTLDEVRRARSERIRAEARKRAFLGGEGHLSCVVETPRRLVAAGGHVYVNLGVRNHTKKKASSLRKCRVTGIRFTLWHRSVGRSEARVEKEMDYTSNSIMDANCRQVTERIFRGDDWRFEPGEERELMLSMPIPSRMFQHNSLSLRNTALLEASNILQVALLMHLSKDLTVELPIYITHPSSWSDRPPDDDEDDLLFGSTYAASARERRALKRSTTKVYSAFYGANGIDLDTNVELPHGSGIGGMPETSDGASADSPYDTTMETYPPDSMPSSRPVSVSAEMVAQQLLLQQQQEAADMVGDEMQPLPAPQPPGWSGTPSSTFGRGLLPASLHVVNPDQSAISGSGDSVYVQTIRARNILPSSTLPGGGRPGVSARSPLHGDVDEAEEHPPEPAHSNSNHNILPNVDPVSVAGVDAVSLQSAALESVPVTALPPSADGLDSRLQSAPVPSAVPAISSMPHSATAGLAPAEVGVSGSAGTTAGPTVDAPPSRHIDAFVESRFATITRRDLEAGSVDPALDTAPDAAEARRISRNDGHEAAKQAVTRTPSLRPVRHPSTLRRYVAVARPGLSFVHDCVEQQPPVTSLSPASAALHESRKLDANETESTMDAHVAARSPVPVHVAPAEKTRQRLRLRVERIVRRPTHRRAMTRIERKLTAARARVGSVMLRQLNRMSTMPFVRAMSNSHMPMYPGGAATAAHAHTDIALQTAVSPVLLVPLAVHSTTAVATPTTKSATRQAPNTASVARSLTQYGRPLPNPPTRSSSDASRISSDSQRPTPPKPSPSPRPLPTPPRPHTAK</sequence>
<feature type="compositionally biased region" description="Basic and acidic residues" evidence="1">
    <location>
        <begin position="952"/>
        <end position="965"/>
    </location>
</feature>
<feature type="region of interest" description="Disordered" evidence="1">
    <location>
        <begin position="305"/>
        <end position="438"/>
    </location>
</feature>
<feature type="region of interest" description="Disordered" evidence="1">
    <location>
        <begin position="1044"/>
        <end position="1063"/>
    </location>
</feature>
<dbReference type="Proteomes" id="UP000271241">
    <property type="component" value="Unassembled WGS sequence"/>
</dbReference>
<reference evidence="3" key="1">
    <citation type="journal article" date="2018" name="Nat. Microbiol.">
        <title>Leveraging single-cell genomics to expand the fungal tree of life.</title>
        <authorList>
            <person name="Ahrendt S.R."/>
            <person name="Quandt C.A."/>
            <person name="Ciobanu D."/>
            <person name="Clum A."/>
            <person name="Salamov A."/>
            <person name="Andreopoulos B."/>
            <person name="Cheng J.F."/>
            <person name="Woyke T."/>
            <person name="Pelin A."/>
            <person name="Henrissat B."/>
            <person name="Reynolds N.K."/>
            <person name="Benny G.L."/>
            <person name="Smith M.E."/>
            <person name="James T.Y."/>
            <person name="Grigoriev I.V."/>
        </authorList>
    </citation>
    <scope>NUCLEOTIDE SEQUENCE [LARGE SCALE GENOMIC DNA]</scope>
    <source>
        <strain evidence="3">RSA 1356</strain>
    </source>
</reference>
<dbReference type="EMBL" id="KZ992664">
    <property type="protein sequence ID" value="RKP07860.1"/>
    <property type="molecule type" value="Genomic_DNA"/>
</dbReference>
<feature type="compositionally biased region" description="Low complexity" evidence="1">
    <location>
        <begin position="33"/>
        <end position="44"/>
    </location>
</feature>
<feature type="region of interest" description="Disordered" evidence="1">
    <location>
        <begin position="1"/>
        <end position="59"/>
    </location>
</feature>
<dbReference type="Gene3D" id="2.60.40.640">
    <property type="match status" value="1"/>
</dbReference>
<gene>
    <name evidence="2" type="ORF">THASP1DRAFT_30332</name>
</gene>
<feature type="region of interest" description="Disordered" evidence="1">
    <location>
        <begin position="146"/>
        <end position="190"/>
    </location>
</feature>
<dbReference type="STRING" id="78915.A0A4P9XRB6"/>
<accession>A0A4P9XRB6</accession>
<feature type="region of interest" description="Disordered" evidence="1">
    <location>
        <begin position="1298"/>
        <end position="1371"/>
    </location>
</feature>
<feature type="compositionally biased region" description="Low complexity" evidence="1">
    <location>
        <begin position="1"/>
        <end position="13"/>
    </location>
</feature>
<evidence type="ECO:0008006" key="4">
    <source>
        <dbReference type="Google" id="ProtNLM"/>
    </source>
</evidence>